<accession>A0A7L6AQN8</accession>
<organism evidence="1 2">
    <name type="scientific">Candidatus Thiothrix singaporensis</name>
    <dbReference type="NCBI Taxonomy" id="2799669"/>
    <lineage>
        <taxon>Bacteria</taxon>
        <taxon>Pseudomonadati</taxon>
        <taxon>Pseudomonadota</taxon>
        <taxon>Gammaproteobacteria</taxon>
        <taxon>Thiotrichales</taxon>
        <taxon>Thiotrichaceae</taxon>
        <taxon>Thiothrix</taxon>
    </lineage>
</organism>
<dbReference type="InterPro" id="IPR037284">
    <property type="entry name" value="SUF_FeS_clus_asmbl_SufBD_sf"/>
</dbReference>
<reference evidence="1" key="1">
    <citation type="submission" date="2020-06" db="EMBL/GenBank/DDBJ databases">
        <title>Analysis procedures for assessing recovery of high quality, complete, closed genomes from Nanopore long read metagenome sequencing.</title>
        <authorList>
            <person name="Bessarab I."/>
            <person name="Arumugam K."/>
            <person name="Haryono M."/>
            <person name="Liu X."/>
            <person name="Roy S."/>
            <person name="Zuniga-Montanez R.E."/>
            <person name="Qiu G."/>
            <person name="Drautz-Moses D.I."/>
            <person name="Law Y.Y."/>
            <person name="Wuertz S."/>
            <person name="Lauro F.M."/>
            <person name="Huson D.H."/>
            <person name="Williams R.B."/>
        </authorList>
    </citation>
    <scope>NUCLEOTIDE SEQUENCE [LARGE SCALE GENOMIC DNA]</scope>
    <source>
        <strain evidence="1">SSD2</strain>
    </source>
</reference>
<evidence type="ECO:0008006" key="3">
    <source>
        <dbReference type="Google" id="ProtNLM"/>
    </source>
</evidence>
<evidence type="ECO:0000313" key="2">
    <source>
        <dbReference type="Proteomes" id="UP000510621"/>
    </source>
</evidence>
<gene>
    <name evidence="1" type="ORF">HZT40_07205</name>
</gene>
<dbReference type="KEGG" id="this:HZT40_07205"/>
<evidence type="ECO:0000313" key="1">
    <source>
        <dbReference type="EMBL" id="QLQ31421.1"/>
    </source>
</evidence>
<protein>
    <recommendedName>
        <fullName evidence="3">Fe-S cluster assembly protein SufD</fullName>
    </recommendedName>
</protein>
<sequence length="131" mass="15119">MNSAPSVLQHYRRLAADQSGTAHDWRSRRQLDAVMQVQELPLPDRRSESWRYTPLPPLLEQPFQPAEPEEELLYADDVAQLRLTDAGNPCIVLLNGFLCPAFPPCRMKAPCRFSRCARRWRVATRRCWLSG</sequence>
<proteinExistence type="predicted"/>
<dbReference type="Proteomes" id="UP000510621">
    <property type="component" value="Chromosome"/>
</dbReference>
<name>A0A7L6AQN8_9GAMM</name>
<dbReference type="AlphaFoldDB" id="A0A7L6AQN8"/>
<dbReference type="EMBL" id="CP059265">
    <property type="protein sequence ID" value="QLQ31421.1"/>
    <property type="molecule type" value="Genomic_DNA"/>
</dbReference>
<dbReference type="SUPFAM" id="SSF101960">
    <property type="entry name" value="Stabilizer of iron transporter SufD"/>
    <property type="match status" value="1"/>
</dbReference>
<keyword evidence="2" id="KW-1185">Reference proteome</keyword>